<sequence length="100" mass="11041">MPDGQLPSSEIYVRSIVEEQVRSLREIIKGVSQKAPLSDDALFLDHLLEMVSLAAADGLDRRRAGGGRKRSASETDSGLTDIRLDVAKMEFVSQRLDRAQ</sequence>
<dbReference type="Proteomes" id="UP000596351">
    <property type="component" value="Chromosome"/>
</dbReference>
<keyword evidence="2" id="KW-1185">Reference proteome</keyword>
<evidence type="ECO:0000313" key="2">
    <source>
        <dbReference type="Proteomes" id="UP000596351"/>
    </source>
</evidence>
<protein>
    <submittedName>
        <fullName evidence="1">Uncharacterized protein</fullName>
    </submittedName>
</protein>
<evidence type="ECO:0000313" key="1">
    <source>
        <dbReference type="EMBL" id="QRF52909.1"/>
    </source>
</evidence>
<gene>
    <name evidence="1" type="ORF">D4A92_16440</name>
</gene>
<name>A0ABX7EY07_9HYPH</name>
<accession>A0ABX7EY07</accession>
<proteinExistence type="predicted"/>
<dbReference type="EMBL" id="CP032405">
    <property type="protein sequence ID" value="QRF52909.1"/>
    <property type="molecule type" value="Genomic_DNA"/>
</dbReference>
<reference evidence="1 2" key="1">
    <citation type="submission" date="2018-09" db="EMBL/GenBank/DDBJ databases">
        <title>Rhizobium sp. MAE2-X.</title>
        <authorList>
            <person name="Lee Y."/>
            <person name="Jeon C.O."/>
        </authorList>
    </citation>
    <scope>NUCLEOTIDE SEQUENCE [LARGE SCALE GENOMIC DNA]</scope>
    <source>
        <strain evidence="1 2">MAE2-X</strain>
    </source>
</reference>
<organism evidence="1 2">
    <name type="scientific">Rhizobium rosettiformans</name>
    <dbReference type="NCBI Taxonomy" id="1368430"/>
    <lineage>
        <taxon>Bacteria</taxon>
        <taxon>Pseudomonadati</taxon>
        <taxon>Pseudomonadota</taxon>
        <taxon>Alphaproteobacteria</taxon>
        <taxon>Hyphomicrobiales</taxon>
        <taxon>Rhizobiaceae</taxon>
        <taxon>Rhizobium/Agrobacterium group</taxon>
        <taxon>Rhizobium</taxon>
    </lineage>
</organism>